<accession>A0A178U9Y2</accession>
<dbReference type="AlphaFoldDB" id="A0A178U9Y2"/>
<name>A0A178U9Y2_ARATH</name>
<feature type="transmembrane region" description="Helical" evidence="1">
    <location>
        <begin position="85"/>
        <end position="105"/>
    </location>
</feature>
<protein>
    <submittedName>
        <fullName evidence="2">Uncharacterized protein</fullName>
    </submittedName>
</protein>
<evidence type="ECO:0000256" key="1">
    <source>
        <dbReference type="SAM" id="Phobius"/>
    </source>
</evidence>
<feature type="transmembrane region" description="Helical" evidence="1">
    <location>
        <begin position="259"/>
        <end position="281"/>
    </location>
</feature>
<evidence type="ECO:0000313" key="3">
    <source>
        <dbReference type="Proteomes" id="UP000078284"/>
    </source>
</evidence>
<dbReference type="ExpressionAtlas" id="A0A178U9Y2">
    <property type="expression patterns" value="baseline and differential"/>
</dbReference>
<keyword evidence="1" id="KW-1133">Transmembrane helix</keyword>
<keyword evidence="1" id="KW-0812">Transmembrane</keyword>
<keyword evidence="1" id="KW-0472">Membrane</keyword>
<proteinExistence type="predicted"/>
<sequence>MESMVCGRHLISYHTSLLCLLNIYLKTCPLESPRSSIKVSQSLKKTLSDSLHYHGRLQWLRQRGTMISAPRSGDYRCFLNHVSSYPLLTVFSLVQFAMVHSAIFVKLRFMFCLYVLDRLQNVCGFLNLHGPFHVREDPPILLQLITYLLQTLCVASSYTLSHEFALLKIFGISSLTHPCDINIFVQTSAKALRCVVLLVQTRRLPLAPSSTPFRLLTLAIRSSNDLFLEEASTTFDLTCSTKLLTFWFKALKDHLPSTSCYLVIFLVLTLGYALYYCAFNFGISDFSYLYICYLF</sequence>
<reference evidence="3" key="1">
    <citation type="journal article" date="2016" name="Proc. Natl. Acad. Sci. U.S.A.">
        <title>Chromosome-level assembly of Arabidopsis thaliana Ler reveals the extent of translocation and inversion polymorphisms.</title>
        <authorList>
            <person name="Zapata L."/>
            <person name="Ding J."/>
            <person name="Willing E.M."/>
            <person name="Hartwig B."/>
            <person name="Bezdan D."/>
            <person name="Jiao W.B."/>
            <person name="Patel V."/>
            <person name="Velikkakam James G."/>
            <person name="Koornneef M."/>
            <person name="Ossowski S."/>
            <person name="Schneeberger K."/>
        </authorList>
    </citation>
    <scope>NUCLEOTIDE SEQUENCE [LARGE SCALE GENOMIC DNA]</scope>
    <source>
        <strain evidence="3">cv. Landsberg erecta</strain>
    </source>
</reference>
<evidence type="ECO:0000313" key="2">
    <source>
        <dbReference type="EMBL" id="OAO89912.1"/>
    </source>
</evidence>
<gene>
    <name evidence="2" type="ordered locus">AXX17_At5g26600</name>
</gene>
<dbReference type="Proteomes" id="UP000078284">
    <property type="component" value="Chromosome 5"/>
</dbReference>
<comment type="caution">
    <text evidence="2">The sequence shown here is derived from an EMBL/GenBank/DDBJ whole genome shotgun (WGS) entry which is preliminary data.</text>
</comment>
<dbReference type="EMBL" id="LUHQ01000005">
    <property type="protein sequence ID" value="OAO89912.1"/>
    <property type="molecule type" value="Genomic_DNA"/>
</dbReference>
<organism evidence="2 3">
    <name type="scientific">Arabidopsis thaliana</name>
    <name type="common">Mouse-ear cress</name>
    <dbReference type="NCBI Taxonomy" id="3702"/>
    <lineage>
        <taxon>Eukaryota</taxon>
        <taxon>Viridiplantae</taxon>
        <taxon>Streptophyta</taxon>
        <taxon>Embryophyta</taxon>
        <taxon>Tracheophyta</taxon>
        <taxon>Spermatophyta</taxon>
        <taxon>Magnoliopsida</taxon>
        <taxon>eudicotyledons</taxon>
        <taxon>Gunneridae</taxon>
        <taxon>Pentapetalae</taxon>
        <taxon>rosids</taxon>
        <taxon>malvids</taxon>
        <taxon>Brassicales</taxon>
        <taxon>Brassicaceae</taxon>
        <taxon>Camelineae</taxon>
        <taxon>Arabidopsis</taxon>
    </lineage>
</organism>